<evidence type="ECO:0000313" key="2">
    <source>
        <dbReference type="Proteomes" id="UP000182152"/>
    </source>
</evidence>
<dbReference type="EMBL" id="JXLB01000012">
    <property type="protein sequence ID" value="OJG80872.1"/>
    <property type="molecule type" value="Genomic_DNA"/>
</dbReference>
<sequence length="46" mass="5280">MGDAGMENQHSTHKRPFEDGKKFLKVNLIGVFLGIKKSLNYFEKII</sequence>
<accession>A0A1L8WJC8</accession>
<reference evidence="1 2" key="1">
    <citation type="submission" date="2014-12" db="EMBL/GenBank/DDBJ databases">
        <title>Draft genome sequences of 29 type strains of Enterococci.</title>
        <authorList>
            <person name="Zhong Z."/>
            <person name="Sun Z."/>
            <person name="Liu W."/>
            <person name="Zhang W."/>
            <person name="Zhang H."/>
        </authorList>
    </citation>
    <scope>NUCLEOTIDE SEQUENCE [LARGE SCALE GENOMIC DNA]</scope>
    <source>
        <strain evidence="1 2">DSM 15687</strain>
    </source>
</reference>
<dbReference type="Proteomes" id="UP000182152">
    <property type="component" value="Unassembled WGS sequence"/>
</dbReference>
<dbReference type="STRING" id="150033.RV14_GL000416"/>
<dbReference type="AlphaFoldDB" id="A0A1L8WJC8"/>
<name>A0A1L8WJC8_9ENTE</name>
<organism evidence="1 2">
    <name type="scientific">Enterococcus ratti</name>
    <dbReference type="NCBI Taxonomy" id="150033"/>
    <lineage>
        <taxon>Bacteria</taxon>
        <taxon>Bacillati</taxon>
        <taxon>Bacillota</taxon>
        <taxon>Bacilli</taxon>
        <taxon>Lactobacillales</taxon>
        <taxon>Enterococcaceae</taxon>
        <taxon>Enterococcus</taxon>
    </lineage>
</organism>
<gene>
    <name evidence="1" type="ORF">RV14_GL000416</name>
</gene>
<evidence type="ECO:0000313" key="1">
    <source>
        <dbReference type="EMBL" id="OJG80872.1"/>
    </source>
</evidence>
<keyword evidence="2" id="KW-1185">Reference proteome</keyword>
<proteinExistence type="predicted"/>
<comment type="caution">
    <text evidence="1">The sequence shown here is derived from an EMBL/GenBank/DDBJ whole genome shotgun (WGS) entry which is preliminary data.</text>
</comment>
<protein>
    <submittedName>
        <fullName evidence="1">Uncharacterized protein</fullName>
    </submittedName>
</protein>